<keyword evidence="1" id="KW-0418">Kinase</keyword>
<reference evidence="3 4" key="1">
    <citation type="submission" date="2019-09" db="EMBL/GenBank/DDBJ databases">
        <authorList>
            <person name="Duangmal K."/>
            <person name="Teo W.F.A."/>
            <person name="Lipun K."/>
        </authorList>
    </citation>
    <scope>NUCLEOTIDE SEQUENCE [LARGE SCALE GENOMIC DNA]</scope>
    <source>
        <strain evidence="3 4">K1PN6</strain>
    </source>
</reference>
<dbReference type="PANTHER" id="PTHR35526:SF3">
    <property type="entry name" value="ANTI-SIGMA-F FACTOR RSBW"/>
    <property type="match status" value="1"/>
</dbReference>
<dbReference type="GO" id="GO:0004674">
    <property type="term" value="F:protein serine/threonine kinase activity"/>
    <property type="evidence" value="ECO:0007669"/>
    <property type="project" value="UniProtKB-KW"/>
</dbReference>
<dbReference type="PANTHER" id="PTHR35526">
    <property type="entry name" value="ANTI-SIGMA-F FACTOR RSBW-RELATED"/>
    <property type="match status" value="1"/>
</dbReference>
<gene>
    <name evidence="3" type="ORF">FPZ41_24975</name>
</gene>
<dbReference type="Proteomes" id="UP000373149">
    <property type="component" value="Unassembled WGS sequence"/>
</dbReference>
<dbReference type="EMBL" id="VMNX01000103">
    <property type="protein sequence ID" value="MPY51639.1"/>
    <property type="molecule type" value="Genomic_DNA"/>
</dbReference>
<evidence type="ECO:0000256" key="1">
    <source>
        <dbReference type="ARBA" id="ARBA00022527"/>
    </source>
</evidence>
<accession>A0A5N8WWJ3</accession>
<keyword evidence="1" id="KW-0723">Serine/threonine-protein kinase</keyword>
<evidence type="ECO:0000313" key="4">
    <source>
        <dbReference type="Proteomes" id="UP000373149"/>
    </source>
</evidence>
<dbReference type="InterPro" id="IPR003594">
    <property type="entry name" value="HATPase_dom"/>
</dbReference>
<keyword evidence="4" id="KW-1185">Reference proteome</keyword>
<keyword evidence="1" id="KW-0808">Transferase</keyword>
<comment type="caution">
    <text evidence="3">The sequence shown here is derived from an EMBL/GenBank/DDBJ whole genome shotgun (WGS) entry which is preliminary data.</text>
</comment>
<evidence type="ECO:0000259" key="2">
    <source>
        <dbReference type="Pfam" id="PF13581"/>
    </source>
</evidence>
<dbReference type="CDD" id="cd16936">
    <property type="entry name" value="HATPase_RsbW-like"/>
    <property type="match status" value="1"/>
</dbReference>
<organism evidence="3 4">
    <name type="scientific">Streptomyces acidicola</name>
    <dbReference type="NCBI Taxonomy" id="2596892"/>
    <lineage>
        <taxon>Bacteria</taxon>
        <taxon>Bacillati</taxon>
        <taxon>Actinomycetota</taxon>
        <taxon>Actinomycetes</taxon>
        <taxon>Kitasatosporales</taxon>
        <taxon>Streptomycetaceae</taxon>
        <taxon>Streptomyces</taxon>
    </lineage>
</organism>
<dbReference type="Pfam" id="PF13581">
    <property type="entry name" value="HATPase_c_2"/>
    <property type="match status" value="1"/>
</dbReference>
<protein>
    <submittedName>
        <fullName evidence="3">ATP-binding protein</fullName>
    </submittedName>
</protein>
<keyword evidence="3" id="KW-0547">Nucleotide-binding</keyword>
<keyword evidence="3" id="KW-0067">ATP-binding</keyword>
<feature type="domain" description="Histidine kinase/HSP90-like ATPase" evidence="2">
    <location>
        <begin position="35"/>
        <end position="145"/>
    </location>
</feature>
<dbReference type="SUPFAM" id="SSF55874">
    <property type="entry name" value="ATPase domain of HSP90 chaperone/DNA topoisomerase II/histidine kinase"/>
    <property type="match status" value="1"/>
</dbReference>
<sequence length="148" mass="16477">MTEITQTKFATHSPLDTDWAYSLRIPHSPFGPGIVRAHVRTVLTRYRTEPTVLDNAQLVASELVTNSLACTRDPVAVRLVRADGRLRLSVWDSSSCPPRESPQPGLDEESGRGLWLTQACADEWGHFLVVNGRRDGGGKEVWAEWRAP</sequence>
<name>A0A5N8WWJ3_9ACTN</name>
<dbReference type="InterPro" id="IPR050267">
    <property type="entry name" value="Anti-sigma-factor_SerPK"/>
</dbReference>
<dbReference type="InterPro" id="IPR036890">
    <property type="entry name" value="HATPase_C_sf"/>
</dbReference>
<dbReference type="RefSeq" id="WP_152865956.1">
    <property type="nucleotide sequence ID" value="NZ_VMNX01000103.1"/>
</dbReference>
<proteinExistence type="predicted"/>
<dbReference type="AlphaFoldDB" id="A0A5N8WWJ3"/>
<dbReference type="Gene3D" id="3.30.565.10">
    <property type="entry name" value="Histidine kinase-like ATPase, C-terminal domain"/>
    <property type="match status" value="1"/>
</dbReference>
<evidence type="ECO:0000313" key="3">
    <source>
        <dbReference type="EMBL" id="MPY51639.1"/>
    </source>
</evidence>
<dbReference type="GO" id="GO:0005524">
    <property type="term" value="F:ATP binding"/>
    <property type="evidence" value="ECO:0007669"/>
    <property type="project" value="UniProtKB-KW"/>
</dbReference>